<evidence type="ECO:0000313" key="2">
    <source>
        <dbReference type="Proteomes" id="UP000053681"/>
    </source>
</evidence>
<proteinExistence type="predicted"/>
<comment type="caution">
    <text evidence="1">The sequence shown here is derived from an EMBL/GenBank/DDBJ whole genome shotgun (WGS) entry which is preliminary data.</text>
</comment>
<gene>
    <name evidence="1" type="ORF">AS180_19940</name>
</gene>
<protein>
    <submittedName>
        <fullName evidence="1">Uncharacterized protein</fullName>
    </submittedName>
</protein>
<sequence>MFYYNAEHFAPFMSLHFNIDVEEEHVGEESILLYKEELDENLIPKELLSITPDKVLINTCVYYTEEYDHEWLVCVASNADTNQPLFLVCLKNGQRIYEEVLMREKDNEK</sequence>
<accession>A0A0V8JH67</accession>
<dbReference type="RefSeq" id="WP_062687404.1">
    <property type="nucleotide sequence ID" value="NZ_KQ758718.1"/>
</dbReference>
<keyword evidence="2" id="KW-1185">Reference proteome</keyword>
<dbReference type="EMBL" id="LNQP01000104">
    <property type="protein sequence ID" value="KSU86205.1"/>
    <property type="molecule type" value="Genomic_DNA"/>
</dbReference>
<reference evidence="1 2" key="1">
    <citation type="submission" date="2015-11" db="EMBL/GenBank/DDBJ databases">
        <title>Bacillus caseinolyticus sp nov.</title>
        <authorList>
            <person name="Dastager S.G."/>
            <person name="Mawlankar R."/>
        </authorList>
    </citation>
    <scope>NUCLEOTIDE SEQUENCE [LARGE SCALE GENOMIC DNA]</scope>
    <source>
        <strain evidence="1 2">SGD-V-76</strain>
    </source>
</reference>
<dbReference type="AlphaFoldDB" id="A0A0V8JH67"/>
<name>A0A0V8JH67_9BACI</name>
<evidence type="ECO:0000313" key="1">
    <source>
        <dbReference type="EMBL" id="KSU86205.1"/>
    </source>
</evidence>
<organism evidence="1 2">
    <name type="scientific">Priestia veravalensis</name>
    <dbReference type="NCBI Taxonomy" id="1414648"/>
    <lineage>
        <taxon>Bacteria</taxon>
        <taxon>Bacillati</taxon>
        <taxon>Bacillota</taxon>
        <taxon>Bacilli</taxon>
        <taxon>Bacillales</taxon>
        <taxon>Bacillaceae</taxon>
        <taxon>Priestia</taxon>
    </lineage>
</organism>
<dbReference type="Proteomes" id="UP000053681">
    <property type="component" value="Unassembled WGS sequence"/>
</dbReference>